<dbReference type="AlphaFoldDB" id="A0A4S4LL90"/>
<comment type="caution">
    <text evidence="3">The sequence shown here is derived from an EMBL/GenBank/DDBJ whole genome shotgun (WGS) entry which is preliminary data.</text>
</comment>
<sequence>MPICSDLQWASVARNEISHFDSLSFRTLNANARARTLFELENDLADLHHTTCALRRRRNLLVPISRLPSEILSYIFAFVAAQSSPRPRTILNPPHIGAPGSLGWIVLTHVCQNWRDIALDNPGLWANCVCALPAATAEMLARSRKAPIIVTHNLGWYRSKTRALKSVELALTQISRVKVINLSVDHRNLDILTGGLVTTPAPQLESIEISLSGDVRLSFLFQLASLPPDIFAGVTPRLRRISLENCTIQWTSGILSNLIYIEIKLHAFSVPEMVLPTAEQVLNVLRRCPTLRELVLIDTLPDHPDPITFSQTAGKLVGLPCLERLVLSDKALSCADLLQNLSTPHSAALELSCTSLGSSAECLSILLPFIRPHTQTLQKISVGTGTSCLQLCGYSTSTSDRFCFEPCRADDPDTRQKLALSFLFTNMYPLANLGKICSGLGLGEVRVLELEAEVVERYTFDAGEWKGIFRLMPLLSEVTVRGSTAHDVLQALTTSAGMCLRTLRLRGVNFYCQTDDGDGRRPLLDACVAFLEAEGRAVELRIEMCTIRHESIVRLRDHSISAKIVWDGKEDGIALLEQAIKGSECLKGRDKTDYERDYYEDTDAEYAEEDEDDSEEEDVGESVLGKFY</sequence>
<dbReference type="InterPro" id="IPR001810">
    <property type="entry name" value="F-box_dom"/>
</dbReference>
<dbReference type="EMBL" id="SGPL01000432">
    <property type="protein sequence ID" value="THH12687.1"/>
    <property type="molecule type" value="Genomic_DNA"/>
</dbReference>
<feature type="domain" description="F-box" evidence="2">
    <location>
        <begin position="64"/>
        <end position="127"/>
    </location>
</feature>
<dbReference type="Pfam" id="PF12937">
    <property type="entry name" value="F-box-like"/>
    <property type="match status" value="1"/>
</dbReference>
<accession>A0A4S4LL90</accession>
<evidence type="ECO:0000313" key="4">
    <source>
        <dbReference type="Proteomes" id="UP000310158"/>
    </source>
</evidence>
<gene>
    <name evidence="3" type="ORF">EW146_g7468</name>
</gene>
<organism evidence="3 4">
    <name type="scientific">Bondarzewia mesenterica</name>
    <dbReference type="NCBI Taxonomy" id="1095465"/>
    <lineage>
        <taxon>Eukaryota</taxon>
        <taxon>Fungi</taxon>
        <taxon>Dikarya</taxon>
        <taxon>Basidiomycota</taxon>
        <taxon>Agaricomycotina</taxon>
        <taxon>Agaricomycetes</taxon>
        <taxon>Russulales</taxon>
        <taxon>Bondarzewiaceae</taxon>
        <taxon>Bondarzewia</taxon>
    </lineage>
</organism>
<reference evidence="3 4" key="1">
    <citation type="submission" date="2019-02" db="EMBL/GenBank/DDBJ databases">
        <title>Genome sequencing of the rare red list fungi Bondarzewia mesenterica.</title>
        <authorList>
            <person name="Buettner E."/>
            <person name="Kellner H."/>
        </authorList>
    </citation>
    <scope>NUCLEOTIDE SEQUENCE [LARGE SCALE GENOMIC DNA]</scope>
    <source>
        <strain evidence="3 4">DSM 108281</strain>
    </source>
</reference>
<keyword evidence="4" id="KW-1185">Reference proteome</keyword>
<evidence type="ECO:0000256" key="1">
    <source>
        <dbReference type="SAM" id="MobiDB-lite"/>
    </source>
</evidence>
<dbReference type="Proteomes" id="UP000310158">
    <property type="component" value="Unassembled WGS sequence"/>
</dbReference>
<protein>
    <recommendedName>
        <fullName evidence="2">F-box domain-containing protein</fullName>
    </recommendedName>
</protein>
<dbReference type="Gene3D" id="1.20.1280.50">
    <property type="match status" value="1"/>
</dbReference>
<dbReference type="SUPFAM" id="SSF52047">
    <property type="entry name" value="RNI-like"/>
    <property type="match status" value="1"/>
</dbReference>
<dbReference type="OrthoDB" id="3172239at2759"/>
<proteinExistence type="predicted"/>
<evidence type="ECO:0000259" key="2">
    <source>
        <dbReference type="Pfam" id="PF12937"/>
    </source>
</evidence>
<evidence type="ECO:0000313" key="3">
    <source>
        <dbReference type="EMBL" id="THH12687.1"/>
    </source>
</evidence>
<feature type="compositionally biased region" description="Acidic residues" evidence="1">
    <location>
        <begin position="600"/>
        <end position="620"/>
    </location>
</feature>
<name>A0A4S4LL90_9AGAM</name>
<feature type="region of interest" description="Disordered" evidence="1">
    <location>
        <begin position="597"/>
        <end position="628"/>
    </location>
</feature>